<dbReference type="GO" id="GO:0003676">
    <property type="term" value="F:nucleic acid binding"/>
    <property type="evidence" value="ECO:0007669"/>
    <property type="project" value="InterPro"/>
</dbReference>
<dbReference type="CDD" id="cd09279">
    <property type="entry name" value="RNase_HI_like"/>
    <property type="match status" value="1"/>
</dbReference>
<sequence>MKDFTSLAFKSERAASRKLAQRLGISEQEALLQTMTLAAGAQGLDRLLAQRRAMRDADAARALARRERNDIAIAKTQSKPLTATSWQAWFDGSARPNPGKLTIGGVLTAPDGKRIEISEDAGFGDSSAAEYRALIAILEAAIEAGVDDLAVYGDSKIVIDDVNGVSADAAPVLAEYRQQVRALMARFAHIQLRWVPRHKNPDADALSQRSRLN</sequence>
<protein>
    <submittedName>
        <fullName evidence="2">Ribonuclease HI family protein</fullName>
    </submittedName>
</protein>
<dbReference type="SUPFAM" id="SSF53098">
    <property type="entry name" value="Ribonuclease H-like"/>
    <property type="match status" value="1"/>
</dbReference>
<dbReference type="Pfam" id="PF13456">
    <property type="entry name" value="RVT_3"/>
    <property type="match status" value="1"/>
</dbReference>
<dbReference type="InterPro" id="IPR036397">
    <property type="entry name" value="RNaseH_sf"/>
</dbReference>
<dbReference type="GO" id="GO:0004523">
    <property type="term" value="F:RNA-DNA hybrid ribonuclease activity"/>
    <property type="evidence" value="ECO:0007669"/>
    <property type="project" value="InterPro"/>
</dbReference>
<organism evidence="2 3">
    <name type="scientific">Zemynaea arenosa</name>
    <dbReference type="NCBI Taxonomy" id="2561931"/>
    <lineage>
        <taxon>Bacteria</taxon>
        <taxon>Pseudomonadati</taxon>
        <taxon>Pseudomonadota</taxon>
        <taxon>Betaproteobacteria</taxon>
        <taxon>Burkholderiales</taxon>
        <taxon>Oxalobacteraceae</taxon>
        <taxon>Telluria group</taxon>
        <taxon>Zemynaea</taxon>
    </lineage>
</organism>
<comment type="caution">
    <text evidence="2">The sequence shown here is derived from an EMBL/GenBank/DDBJ whole genome shotgun (WGS) entry which is preliminary data.</text>
</comment>
<dbReference type="EMBL" id="SPVF01000106">
    <property type="protein sequence ID" value="TFW22428.1"/>
    <property type="molecule type" value="Genomic_DNA"/>
</dbReference>
<dbReference type="InterPro" id="IPR002156">
    <property type="entry name" value="RNaseH_domain"/>
</dbReference>
<proteinExistence type="predicted"/>
<reference evidence="2 3" key="1">
    <citation type="submission" date="2019-03" db="EMBL/GenBank/DDBJ databases">
        <title>Draft Genome Sequence of Massilia arenosa sp. nov., a Novel Massilia Species Isolated from a Sandy-loam Maize Soil.</title>
        <authorList>
            <person name="Raths R."/>
            <person name="Peta V."/>
            <person name="Bucking H."/>
        </authorList>
    </citation>
    <scope>NUCLEOTIDE SEQUENCE [LARGE SCALE GENOMIC DNA]</scope>
    <source>
        <strain evidence="2 3">MC02</strain>
    </source>
</reference>
<keyword evidence="3" id="KW-1185">Reference proteome</keyword>
<dbReference type="InterPro" id="IPR012337">
    <property type="entry name" value="RNaseH-like_sf"/>
</dbReference>
<evidence type="ECO:0000313" key="3">
    <source>
        <dbReference type="Proteomes" id="UP000298438"/>
    </source>
</evidence>
<gene>
    <name evidence="2" type="ORF">E4L96_07815</name>
</gene>
<dbReference type="AlphaFoldDB" id="A0A4Y9SFI8"/>
<dbReference type="Proteomes" id="UP000298438">
    <property type="component" value="Unassembled WGS sequence"/>
</dbReference>
<feature type="domain" description="RNase H type-1" evidence="1">
    <location>
        <begin position="82"/>
        <end position="213"/>
    </location>
</feature>
<dbReference type="Gene3D" id="3.30.420.10">
    <property type="entry name" value="Ribonuclease H-like superfamily/Ribonuclease H"/>
    <property type="match status" value="1"/>
</dbReference>
<dbReference type="PANTHER" id="PTHR48475:SF1">
    <property type="entry name" value="RNASE H TYPE-1 DOMAIN-CONTAINING PROTEIN"/>
    <property type="match status" value="1"/>
</dbReference>
<evidence type="ECO:0000259" key="1">
    <source>
        <dbReference type="PROSITE" id="PS50879"/>
    </source>
</evidence>
<dbReference type="OrthoDB" id="8563755at2"/>
<evidence type="ECO:0000313" key="2">
    <source>
        <dbReference type="EMBL" id="TFW22428.1"/>
    </source>
</evidence>
<dbReference type="PANTHER" id="PTHR48475">
    <property type="entry name" value="RIBONUCLEASE H"/>
    <property type="match status" value="1"/>
</dbReference>
<dbReference type="PROSITE" id="PS50879">
    <property type="entry name" value="RNASE_H_1"/>
    <property type="match status" value="1"/>
</dbReference>
<dbReference type="RefSeq" id="WP_135206653.1">
    <property type="nucleotide sequence ID" value="NZ_SPVF01000106.1"/>
</dbReference>
<accession>A0A4Y9SFI8</accession>
<name>A0A4Y9SFI8_9BURK</name>